<evidence type="ECO:0000256" key="9">
    <source>
        <dbReference type="PIRSR" id="PIRSR604385-2"/>
    </source>
</evidence>
<evidence type="ECO:0000256" key="2">
    <source>
        <dbReference type="ARBA" id="ARBA00001946"/>
    </source>
</evidence>
<evidence type="ECO:0000256" key="10">
    <source>
        <dbReference type="PIRSR" id="PIRSR604385-3"/>
    </source>
</evidence>
<dbReference type="Proteomes" id="UP000219559">
    <property type="component" value="Unassembled WGS sequence"/>
</dbReference>
<proteinExistence type="inferred from homology"/>
<evidence type="ECO:0000313" key="13">
    <source>
        <dbReference type="Proteomes" id="UP000219559"/>
    </source>
</evidence>
<feature type="binding site" evidence="9">
    <location>
        <position position="154"/>
    </location>
    <ligand>
        <name>Mg(2+)</name>
        <dbReference type="ChEBI" id="CHEBI:18420"/>
        <label>1</label>
    </ligand>
</feature>
<dbReference type="GO" id="GO:0019693">
    <property type="term" value="P:ribose phosphate metabolic process"/>
    <property type="evidence" value="ECO:0007669"/>
    <property type="project" value="TreeGrafter"/>
</dbReference>
<reference evidence="12 13" key="1">
    <citation type="submission" date="2017-04" db="EMBL/GenBank/DDBJ databases">
        <title>A new member of the family Flavobacteriaceae isolated from ascidians.</title>
        <authorList>
            <person name="Chen L."/>
        </authorList>
    </citation>
    <scope>NUCLEOTIDE SEQUENCE [LARGE SCALE GENOMIC DNA]</scope>
    <source>
        <strain evidence="12 13">HQA918</strain>
    </source>
</reference>
<dbReference type="NCBIfam" id="TIGR00052">
    <property type="entry name" value="nudix-type nucleoside diphosphatase, YffH/AdpP family"/>
    <property type="match status" value="1"/>
</dbReference>
<sequence>MESDRIKNLKAELLSDNWAKLEKYTYDYQNFAGAWETQVRESYDRGNGVAVYLYNPERQKVLLTRQFRLPTYLNGNSNGLMVEVAAGVMEPDGPEESIKREILEETGYAITQIEKCFEAYMSPGSVTEIIHFYLAEYNENQRQTEGGGADYESEDIEVLEWSYDRVKEALTQGEIKDAKTMMLIQHAMIQGII</sequence>
<feature type="binding site" evidence="9">
    <location>
        <position position="101"/>
    </location>
    <ligand>
        <name>Mg(2+)</name>
        <dbReference type="ChEBI" id="CHEBI:18420"/>
        <label>1</label>
    </ligand>
</feature>
<evidence type="ECO:0000256" key="1">
    <source>
        <dbReference type="ARBA" id="ARBA00000847"/>
    </source>
</evidence>
<evidence type="ECO:0000256" key="3">
    <source>
        <dbReference type="ARBA" id="ARBA00007275"/>
    </source>
</evidence>
<gene>
    <name evidence="12" type="ORF">B7P33_05815</name>
</gene>
<dbReference type="AlphaFoldDB" id="A0A2A4G9N8"/>
<dbReference type="InterPro" id="IPR000086">
    <property type="entry name" value="NUDIX_hydrolase_dom"/>
</dbReference>
<keyword evidence="13" id="KW-1185">Reference proteome</keyword>
<comment type="cofactor">
    <cofactor evidence="2 9">
        <name>Mg(2+)</name>
        <dbReference type="ChEBI" id="CHEBI:18420"/>
    </cofactor>
</comment>
<dbReference type="InterPro" id="IPR004385">
    <property type="entry name" value="NDP_pyrophosphatase"/>
</dbReference>
<evidence type="ECO:0000256" key="4">
    <source>
        <dbReference type="ARBA" id="ARBA00011738"/>
    </source>
</evidence>
<keyword evidence="9" id="KW-0460">Magnesium</keyword>
<dbReference type="PANTHER" id="PTHR11839">
    <property type="entry name" value="UDP/ADP-SUGAR PYROPHOSPHATASE"/>
    <property type="match status" value="1"/>
</dbReference>
<name>A0A2A4G9N8_9FLAO</name>
<feature type="binding site" evidence="9">
    <location>
        <position position="105"/>
    </location>
    <ligand>
        <name>Mg(2+)</name>
        <dbReference type="ChEBI" id="CHEBI:18420"/>
        <label>1</label>
    </ligand>
</feature>
<dbReference type="RefSeq" id="WP_097439969.1">
    <property type="nucleotide sequence ID" value="NZ_KZ300476.1"/>
</dbReference>
<feature type="short sequence motif" description="Nudix box" evidence="10">
    <location>
        <begin position="87"/>
        <end position="108"/>
    </location>
</feature>
<dbReference type="Gene3D" id="3.90.79.10">
    <property type="entry name" value="Nucleoside Triphosphate Pyrophosphohydrolase"/>
    <property type="match status" value="1"/>
</dbReference>
<dbReference type="GO" id="GO:0046872">
    <property type="term" value="F:metal ion binding"/>
    <property type="evidence" value="ECO:0007669"/>
    <property type="project" value="UniProtKB-KW"/>
</dbReference>
<evidence type="ECO:0000256" key="6">
    <source>
        <dbReference type="ARBA" id="ARBA00022801"/>
    </source>
</evidence>
<dbReference type="GO" id="GO:0006753">
    <property type="term" value="P:nucleoside phosphate metabolic process"/>
    <property type="evidence" value="ECO:0007669"/>
    <property type="project" value="TreeGrafter"/>
</dbReference>
<comment type="similarity">
    <text evidence="3">Belongs to the Nudix hydrolase family. NudK subfamily.</text>
</comment>
<dbReference type="PROSITE" id="PS51462">
    <property type="entry name" value="NUDIX"/>
    <property type="match status" value="1"/>
</dbReference>
<evidence type="ECO:0000256" key="8">
    <source>
        <dbReference type="ARBA" id="ARBA00032272"/>
    </source>
</evidence>
<protein>
    <recommendedName>
        <fullName evidence="5">GDP-mannose pyrophosphatase</fullName>
    </recommendedName>
    <alternativeName>
        <fullName evidence="7">GDP-mannose hydrolase</fullName>
    </alternativeName>
    <alternativeName>
        <fullName evidence="8">GDPMK</fullName>
    </alternativeName>
</protein>
<dbReference type="GO" id="GO:0016818">
    <property type="term" value="F:hydrolase activity, acting on acid anhydrides, in phosphorus-containing anhydrides"/>
    <property type="evidence" value="ECO:0007669"/>
    <property type="project" value="InterPro"/>
</dbReference>
<accession>A0A2A4G9N8</accession>
<organism evidence="12 13">
    <name type="scientific">Sediminicola luteus</name>
    <dbReference type="NCBI Taxonomy" id="319238"/>
    <lineage>
        <taxon>Bacteria</taxon>
        <taxon>Pseudomonadati</taxon>
        <taxon>Bacteroidota</taxon>
        <taxon>Flavobacteriia</taxon>
        <taxon>Flavobacteriales</taxon>
        <taxon>Flavobacteriaceae</taxon>
        <taxon>Sediminicola</taxon>
    </lineage>
</organism>
<dbReference type="SUPFAM" id="SSF55811">
    <property type="entry name" value="Nudix"/>
    <property type="match status" value="1"/>
</dbReference>
<feature type="binding site" evidence="9">
    <location>
        <position position="86"/>
    </location>
    <ligand>
        <name>Mg(2+)</name>
        <dbReference type="ChEBI" id="CHEBI:18420"/>
        <label>1</label>
    </ligand>
</feature>
<keyword evidence="6" id="KW-0378">Hydrolase</keyword>
<comment type="caution">
    <text evidence="12">The sequence shown here is derived from an EMBL/GenBank/DDBJ whole genome shotgun (WGS) entry which is preliminary data.</text>
</comment>
<dbReference type="Pfam" id="PF00293">
    <property type="entry name" value="NUDIX"/>
    <property type="match status" value="1"/>
</dbReference>
<feature type="domain" description="Nudix hydrolase" evidence="11">
    <location>
        <begin position="44"/>
        <end position="183"/>
    </location>
</feature>
<dbReference type="OrthoDB" id="1523642at2"/>
<evidence type="ECO:0000256" key="5">
    <source>
        <dbReference type="ARBA" id="ARBA00016377"/>
    </source>
</evidence>
<dbReference type="PANTHER" id="PTHR11839:SF18">
    <property type="entry name" value="NUDIX HYDROLASE DOMAIN-CONTAINING PROTEIN"/>
    <property type="match status" value="1"/>
</dbReference>
<evidence type="ECO:0000256" key="7">
    <source>
        <dbReference type="ARBA" id="ARBA00032162"/>
    </source>
</evidence>
<dbReference type="InterPro" id="IPR015797">
    <property type="entry name" value="NUDIX_hydrolase-like_dom_sf"/>
</dbReference>
<dbReference type="CDD" id="cd24157">
    <property type="entry name" value="NUDIX_GDPMK"/>
    <property type="match status" value="1"/>
</dbReference>
<comment type="subunit">
    <text evidence="4">Homodimer.</text>
</comment>
<comment type="catalytic activity">
    <reaction evidence="1">
        <text>GDP-alpha-D-mannose + H2O = alpha-D-mannose 1-phosphate + GMP + 2 H(+)</text>
        <dbReference type="Rhea" id="RHEA:27978"/>
        <dbReference type="ChEBI" id="CHEBI:15377"/>
        <dbReference type="ChEBI" id="CHEBI:15378"/>
        <dbReference type="ChEBI" id="CHEBI:57527"/>
        <dbReference type="ChEBI" id="CHEBI:58115"/>
        <dbReference type="ChEBI" id="CHEBI:58409"/>
    </reaction>
</comment>
<evidence type="ECO:0000259" key="11">
    <source>
        <dbReference type="PROSITE" id="PS51462"/>
    </source>
</evidence>
<dbReference type="GO" id="GO:0005829">
    <property type="term" value="C:cytosol"/>
    <property type="evidence" value="ECO:0007669"/>
    <property type="project" value="TreeGrafter"/>
</dbReference>
<keyword evidence="9" id="KW-0479">Metal-binding</keyword>
<dbReference type="EMBL" id="NBWU01000002">
    <property type="protein sequence ID" value="PCE64688.1"/>
    <property type="molecule type" value="Genomic_DNA"/>
</dbReference>
<evidence type="ECO:0000313" key="12">
    <source>
        <dbReference type="EMBL" id="PCE64688.1"/>
    </source>
</evidence>